<keyword evidence="12 15" id="KW-0472">Membrane</keyword>
<protein>
    <recommendedName>
        <fullName evidence="4 15">CDP-diacylglycerol--inositol 3-phosphatidyltransferase</fullName>
        <ecNumber evidence="4 15">2.7.8.11</ecNumber>
    </recommendedName>
</protein>
<evidence type="ECO:0000256" key="2">
    <source>
        <dbReference type="ARBA" id="ARBA00004141"/>
    </source>
</evidence>
<keyword evidence="10 16" id="KW-1133">Transmembrane helix</keyword>
<evidence type="ECO:0000256" key="11">
    <source>
        <dbReference type="ARBA" id="ARBA00023098"/>
    </source>
</evidence>
<evidence type="ECO:0000256" key="4">
    <source>
        <dbReference type="ARBA" id="ARBA00013212"/>
    </source>
</evidence>
<evidence type="ECO:0000256" key="12">
    <source>
        <dbReference type="ARBA" id="ARBA00023136"/>
    </source>
</evidence>
<keyword evidence="11 15" id="KW-0443">Lipid metabolism</keyword>
<feature type="transmembrane region" description="Helical" evidence="16">
    <location>
        <begin position="47"/>
        <end position="72"/>
    </location>
</feature>
<dbReference type="Pfam" id="PF01066">
    <property type="entry name" value="CDP-OH_P_transf"/>
    <property type="match status" value="1"/>
</dbReference>
<comment type="subcellular location">
    <subcellularLocation>
        <location evidence="2">Membrane</location>
        <topology evidence="2">Multi-pass membrane protein</topology>
    </subcellularLocation>
</comment>
<evidence type="ECO:0000256" key="13">
    <source>
        <dbReference type="ARBA" id="ARBA00023209"/>
    </source>
</evidence>
<dbReference type="AlphaFoldDB" id="A0A8E0VCE9"/>
<keyword evidence="8" id="KW-0479">Metal-binding</keyword>
<evidence type="ECO:0000256" key="5">
    <source>
        <dbReference type="ARBA" id="ARBA00022516"/>
    </source>
</evidence>
<feature type="transmembrane region" description="Helical" evidence="16">
    <location>
        <begin position="111"/>
        <end position="131"/>
    </location>
</feature>
<evidence type="ECO:0000256" key="8">
    <source>
        <dbReference type="ARBA" id="ARBA00022723"/>
    </source>
</evidence>
<gene>
    <name evidence="17" type="ORF">FBUS_09250</name>
</gene>
<keyword evidence="5 15" id="KW-0444">Lipid biosynthesis</keyword>
<comment type="cofactor">
    <cofactor evidence="1">
        <name>Mg(2+)</name>
        <dbReference type="ChEBI" id="CHEBI:18420"/>
    </cofactor>
</comment>
<dbReference type="PANTHER" id="PTHR15362:SF4">
    <property type="entry name" value="CDP-DIACYLGLYCEROL--INOSITOL 3-PHOSPHATIDYLTRANSFERASE"/>
    <property type="match status" value="1"/>
</dbReference>
<dbReference type="OrthoDB" id="10251079at2759"/>
<keyword evidence="6 15" id="KW-0808">Transferase</keyword>
<evidence type="ECO:0000256" key="14">
    <source>
        <dbReference type="ARBA" id="ARBA00023264"/>
    </source>
</evidence>
<evidence type="ECO:0000256" key="9">
    <source>
        <dbReference type="ARBA" id="ARBA00022842"/>
    </source>
</evidence>
<dbReference type="PANTHER" id="PTHR15362">
    <property type="entry name" value="PHOSPHATIDYLINOSITOL SYNTHASE"/>
    <property type="match status" value="1"/>
</dbReference>
<evidence type="ECO:0000256" key="15">
    <source>
        <dbReference type="PIRNR" id="PIRNR000848"/>
    </source>
</evidence>
<sequence length="187" mass="20868">MRVNCAASAFAYIVSGLLDAVDGHVSRALNQSTKFGAMLDMLVDRCASMCLLACLIVFYVEWMFVFQLVMIVDIASHWLHMHSAIAGGAESHKTLDFSNYPLLRIYYRNRIVLFLMCLGNETFYCSLYLYHFHSQPSVLGINLWATIAYLTAPVALGKSLINLLQLGLAAVNMASLDTNEQQKKCAQ</sequence>
<dbReference type="PIRSF" id="PIRSF000848">
    <property type="entry name" value="CDP_diag_ino_3_P"/>
    <property type="match status" value="1"/>
</dbReference>
<evidence type="ECO:0000256" key="6">
    <source>
        <dbReference type="ARBA" id="ARBA00022679"/>
    </source>
</evidence>
<evidence type="ECO:0000256" key="16">
    <source>
        <dbReference type="SAM" id="Phobius"/>
    </source>
</evidence>
<dbReference type="EMBL" id="LUCM01011788">
    <property type="protein sequence ID" value="KAA0183452.1"/>
    <property type="molecule type" value="Genomic_DNA"/>
</dbReference>
<dbReference type="Proteomes" id="UP000728185">
    <property type="component" value="Unassembled WGS sequence"/>
</dbReference>
<keyword evidence="7 16" id="KW-0812">Transmembrane</keyword>
<evidence type="ECO:0000256" key="7">
    <source>
        <dbReference type="ARBA" id="ARBA00022692"/>
    </source>
</evidence>
<dbReference type="EC" id="2.7.8.11" evidence="4 15"/>
<dbReference type="InterPro" id="IPR014387">
    <property type="entry name" value="CDP_diag_ino_3_P_euk"/>
</dbReference>
<evidence type="ECO:0000256" key="1">
    <source>
        <dbReference type="ARBA" id="ARBA00001946"/>
    </source>
</evidence>
<dbReference type="GO" id="GO:0016020">
    <property type="term" value="C:membrane"/>
    <property type="evidence" value="ECO:0007669"/>
    <property type="project" value="UniProtKB-SubCell"/>
</dbReference>
<evidence type="ECO:0000256" key="10">
    <source>
        <dbReference type="ARBA" id="ARBA00022989"/>
    </source>
</evidence>
<keyword evidence="18" id="KW-1185">Reference proteome</keyword>
<evidence type="ECO:0000313" key="18">
    <source>
        <dbReference type="Proteomes" id="UP000728185"/>
    </source>
</evidence>
<dbReference type="Gene3D" id="1.20.120.1760">
    <property type="match status" value="1"/>
</dbReference>
<keyword evidence="14 15" id="KW-1208">Phospholipid metabolism</keyword>
<reference evidence="17" key="1">
    <citation type="submission" date="2019-05" db="EMBL/GenBank/DDBJ databases">
        <title>Annotation for the trematode Fasciolopsis buski.</title>
        <authorList>
            <person name="Choi Y.-J."/>
        </authorList>
    </citation>
    <scope>NUCLEOTIDE SEQUENCE</scope>
    <source>
        <strain evidence="17">HT</strain>
        <tissue evidence="17">Whole worm</tissue>
    </source>
</reference>
<accession>A0A8E0VCE9</accession>
<feature type="transmembrane region" description="Helical" evidence="16">
    <location>
        <begin position="137"/>
        <end position="156"/>
    </location>
</feature>
<evidence type="ECO:0000313" key="17">
    <source>
        <dbReference type="EMBL" id="KAA0183452.1"/>
    </source>
</evidence>
<keyword evidence="13 15" id="KW-0594">Phospholipid biosynthesis</keyword>
<comment type="similarity">
    <text evidence="3 15">Belongs to the CDP-alcohol phosphatidyltransferase class-I family.</text>
</comment>
<keyword evidence="9" id="KW-0460">Magnesium</keyword>
<organism evidence="17 18">
    <name type="scientific">Fasciolopsis buskii</name>
    <dbReference type="NCBI Taxonomy" id="27845"/>
    <lineage>
        <taxon>Eukaryota</taxon>
        <taxon>Metazoa</taxon>
        <taxon>Spiralia</taxon>
        <taxon>Lophotrochozoa</taxon>
        <taxon>Platyhelminthes</taxon>
        <taxon>Trematoda</taxon>
        <taxon>Digenea</taxon>
        <taxon>Plagiorchiida</taxon>
        <taxon>Echinostomata</taxon>
        <taxon>Echinostomatoidea</taxon>
        <taxon>Fasciolidae</taxon>
        <taxon>Fasciolopsis</taxon>
    </lineage>
</organism>
<name>A0A8E0VCE9_9TREM</name>
<dbReference type="GO" id="GO:0006661">
    <property type="term" value="P:phosphatidylinositol biosynthetic process"/>
    <property type="evidence" value="ECO:0007669"/>
    <property type="project" value="TreeGrafter"/>
</dbReference>
<dbReference type="GO" id="GO:0005794">
    <property type="term" value="C:Golgi apparatus"/>
    <property type="evidence" value="ECO:0007669"/>
    <property type="project" value="TreeGrafter"/>
</dbReference>
<dbReference type="GO" id="GO:0003881">
    <property type="term" value="F:CDP-diacylglycerol-inositol 3-phosphatidyltransferase activity"/>
    <property type="evidence" value="ECO:0007669"/>
    <property type="project" value="UniProtKB-UniRule"/>
</dbReference>
<comment type="caution">
    <text evidence="17">The sequence shown here is derived from an EMBL/GenBank/DDBJ whole genome shotgun (WGS) entry which is preliminary data.</text>
</comment>
<evidence type="ECO:0000256" key="3">
    <source>
        <dbReference type="ARBA" id="ARBA00010441"/>
    </source>
</evidence>
<comment type="catalytic activity">
    <reaction evidence="15">
        <text>a CDP-1,2-diacyl-sn-glycerol + myo-inositol = a 1,2-diacyl-sn-glycero-3-phospho-(1D-myo-inositol) + CMP + H(+)</text>
        <dbReference type="Rhea" id="RHEA:11580"/>
        <dbReference type="ChEBI" id="CHEBI:15378"/>
        <dbReference type="ChEBI" id="CHEBI:17268"/>
        <dbReference type="ChEBI" id="CHEBI:57880"/>
        <dbReference type="ChEBI" id="CHEBI:58332"/>
        <dbReference type="ChEBI" id="CHEBI:60377"/>
        <dbReference type="EC" id="2.7.8.11"/>
    </reaction>
</comment>
<dbReference type="InterPro" id="IPR000462">
    <property type="entry name" value="CDP-OH_P_trans"/>
</dbReference>
<dbReference type="InterPro" id="IPR043130">
    <property type="entry name" value="CDP-OH_PTrfase_TM_dom"/>
</dbReference>
<proteinExistence type="inferred from homology"/>
<dbReference type="GO" id="GO:0046872">
    <property type="term" value="F:metal ion binding"/>
    <property type="evidence" value="ECO:0007669"/>
    <property type="project" value="UniProtKB-KW"/>
</dbReference>